<feature type="compositionally biased region" description="Low complexity" evidence="3">
    <location>
        <begin position="7"/>
        <end position="23"/>
    </location>
</feature>
<dbReference type="KEGG" id="dord:105995835"/>
<evidence type="ECO:0000313" key="4">
    <source>
        <dbReference type="Proteomes" id="UP000081671"/>
    </source>
</evidence>
<dbReference type="PANTHER" id="PTHR11875">
    <property type="entry name" value="TESTIS-SPECIFIC Y-ENCODED PROTEIN"/>
    <property type="match status" value="1"/>
</dbReference>
<dbReference type="Proteomes" id="UP000081671">
    <property type="component" value="Unplaced"/>
</dbReference>
<keyword evidence="4" id="KW-1185">Reference proteome</keyword>
<dbReference type="GO" id="GO:0006334">
    <property type="term" value="P:nucleosome assembly"/>
    <property type="evidence" value="ECO:0007669"/>
    <property type="project" value="InterPro"/>
</dbReference>
<evidence type="ECO:0000256" key="3">
    <source>
        <dbReference type="SAM" id="MobiDB-lite"/>
    </source>
</evidence>
<dbReference type="FunFam" id="1.20.5.1500:FF:000001">
    <property type="entry name" value="Nucleosome assembly protein 1-like 1"/>
    <property type="match status" value="1"/>
</dbReference>
<feature type="compositionally biased region" description="Acidic residues" evidence="3">
    <location>
        <begin position="96"/>
        <end position="120"/>
    </location>
</feature>
<protein>
    <submittedName>
        <fullName evidence="5">Nucleosome assembly protein 1-like 5</fullName>
    </submittedName>
</protein>
<dbReference type="GO" id="GO:0005634">
    <property type="term" value="C:nucleus"/>
    <property type="evidence" value="ECO:0007669"/>
    <property type="project" value="InterPro"/>
</dbReference>
<evidence type="ECO:0000313" key="5">
    <source>
        <dbReference type="RefSeq" id="XP_012885162.1"/>
    </source>
</evidence>
<dbReference type="AlphaFoldDB" id="A0A1S3GAW8"/>
<feature type="region of interest" description="Disordered" evidence="3">
    <location>
        <begin position="1"/>
        <end position="25"/>
    </location>
</feature>
<name>A0A1S3GAW8_DIPOR</name>
<dbReference type="Pfam" id="PF00956">
    <property type="entry name" value="NAP"/>
    <property type="match status" value="1"/>
</dbReference>
<dbReference type="InterPro" id="IPR037231">
    <property type="entry name" value="NAP-like_sf"/>
</dbReference>
<sequence length="252" mass="28370">MADPENQSPAEPSQAAAAAAESAAKPRNDFIESLPNSVKCRVLALKKLQKRCDKIEAKFDKEFQALEKKYNEIYKPLLAKIQELTGEMEGCAWTLEGDEDEDEEYDDDDEDGDEEEDEEAGAAARRRNDGPNTQVPDGACKLSFKEAICHQNIRMLDILAALMSERHKKGKMLQAAAGRTQQSDLQENTFYQLQEHSNSLCYQIKCSVLHVTARAILSRHWQHTVGWLTAASPRPQVNYVTLQCCNSYDTTR</sequence>
<dbReference type="RefSeq" id="XP_012885162.1">
    <property type="nucleotide sequence ID" value="XM_013029708.1"/>
</dbReference>
<reference evidence="5" key="1">
    <citation type="submission" date="2025-08" db="UniProtKB">
        <authorList>
            <consortium name="RefSeq"/>
        </authorList>
    </citation>
    <scope>IDENTIFICATION</scope>
    <source>
        <tissue evidence="5">Kidney</tissue>
    </source>
</reference>
<dbReference type="SUPFAM" id="SSF143113">
    <property type="entry name" value="NAP-like"/>
    <property type="match status" value="1"/>
</dbReference>
<feature type="region of interest" description="Disordered" evidence="3">
    <location>
        <begin position="95"/>
        <end position="135"/>
    </location>
</feature>
<dbReference type="OrthoDB" id="27325at2759"/>
<comment type="similarity">
    <text evidence="1 2">Belongs to the nucleosome assembly protein (NAP) family.</text>
</comment>
<dbReference type="InParanoid" id="A0A1S3GAW8"/>
<proteinExistence type="inferred from homology"/>
<accession>A0A1S3GAW8</accession>
<dbReference type="GeneID" id="105995835"/>
<gene>
    <name evidence="5" type="primary">Nap1l5</name>
</gene>
<organism evidence="4 5">
    <name type="scientific">Dipodomys ordii</name>
    <name type="common">Ord's kangaroo rat</name>
    <dbReference type="NCBI Taxonomy" id="10020"/>
    <lineage>
        <taxon>Eukaryota</taxon>
        <taxon>Metazoa</taxon>
        <taxon>Chordata</taxon>
        <taxon>Craniata</taxon>
        <taxon>Vertebrata</taxon>
        <taxon>Euteleostomi</taxon>
        <taxon>Mammalia</taxon>
        <taxon>Eutheria</taxon>
        <taxon>Euarchontoglires</taxon>
        <taxon>Glires</taxon>
        <taxon>Rodentia</taxon>
        <taxon>Castorimorpha</taxon>
        <taxon>Heteromyidae</taxon>
        <taxon>Dipodomyinae</taxon>
        <taxon>Dipodomys</taxon>
    </lineage>
</organism>
<dbReference type="Gene3D" id="1.20.5.1500">
    <property type="match status" value="1"/>
</dbReference>
<evidence type="ECO:0000256" key="1">
    <source>
        <dbReference type="ARBA" id="ARBA00009947"/>
    </source>
</evidence>
<dbReference type="CTD" id="266812"/>
<dbReference type="InterPro" id="IPR002164">
    <property type="entry name" value="NAP_family"/>
</dbReference>
<evidence type="ECO:0000256" key="2">
    <source>
        <dbReference type="RuleBase" id="RU003876"/>
    </source>
</evidence>